<organism evidence="2">
    <name type="scientific">Oikopleura dioica</name>
    <name type="common">Tunicate</name>
    <dbReference type="NCBI Taxonomy" id="34765"/>
    <lineage>
        <taxon>Eukaryota</taxon>
        <taxon>Metazoa</taxon>
        <taxon>Chordata</taxon>
        <taxon>Tunicata</taxon>
        <taxon>Appendicularia</taxon>
        <taxon>Copelata</taxon>
        <taxon>Oikopleuridae</taxon>
        <taxon>Oikopleura</taxon>
    </lineage>
</organism>
<dbReference type="Proteomes" id="UP000011014">
    <property type="component" value="Unassembled WGS sequence"/>
</dbReference>
<sequence length="115" mass="13348">MKFSASFTGRRNRIDARKYPKEPQISRLCRLIVLKCAPFWAASLKEGQRLFPSSVNVKKSRANIVMKYSACNTGIPMIILAKLTKSFSTKKELKKELSRKKQRRKLKKQKSLFLQ</sequence>
<name>E4Y960_OIKDI</name>
<feature type="region of interest" description="Disordered" evidence="1">
    <location>
        <begin position="93"/>
        <end position="115"/>
    </location>
</feature>
<dbReference type="EMBL" id="FN654333">
    <property type="protein sequence ID" value="CBY32097.1"/>
    <property type="molecule type" value="Genomic_DNA"/>
</dbReference>
<accession>E4Y960</accession>
<proteinExistence type="predicted"/>
<dbReference type="AlphaFoldDB" id="E4Y960"/>
<protein>
    <submittedName>
        <fullName evidence="2">Uncharacterized protein</fullName>
    </submittedName>
</protein>
<gene>
    <name evidence="2" type="ORF">GSOID_T00029396001</name>
</gene>
<evidence type="ECO:0000313" key="2">
    <source>
        <dbReference type="EMBL" id="CBY32097.1"/>
    </source>
</evidence>
<reference evidence="2" key="1">
    <citation type="journal article" date="2010" name="Science">
        <title>Plasticity of animal genome architecture unmasked by rapid evolution of a pelagic tunicate.</title>
        <authorList>
            <person name="Denoeud F."/>
            <person name="Henriet S."/>
            <person name="Mungpakdee S."/>
            <person name="Aury J.M."/>
            <person name="Da Silva C."/>
            <person name="Brinkmann H."/>
            <person name="Mikhaleva J."/>
            <person name="Olsen L.C."/>
            <person name="Jubin C."/>
            <person name="Canestro C."/>
            <person name="Bouquet J.M."/>
            <person name="Danks G."/>
            <person name="Poulain J."/>
            <person name="Campsteijn C."/>
            <person name="Adamski M."/>
            <person name="Cross I."/>
            <person name="Yadetie F."/>
            <person name="Muffato M."/>
            <person name="Louis A."/>
            <person name="Butcher S."/>
            <person name="Tsagkogeorga G."/>
            <person name="Konrad A."/>
            <person name="Singh S."/>
            <person name="Jensen M.F."/>
            <person name="Cong E.H."/>
            <person name="Eikeseth-Otteraa H."/>
            <person name="Noel B."/>
            <person name="Anthouard V."/>
            <person name="Porcel B.M."/>
            <person name="Kachouri-Lafond R."/>
            <person name="Nishino A."/>
            <person name="Ugolini M."/>
            <person name="Chourrout P."/>
            <person name="Nishida H."/>
            <person name="Aasland R."/>
            <person name="Huzurbazar S."/>
            <person name="Westhof E."/>
            <person name="Delsuc F."/>
            <person name="Lehrach H."/>
            <person name="Reinhardt R."/>
            <person name="Weissenbach J."/>
            <person name="Roy S.W."/>
            <person name="Artiguenave F."/>
            <person name="Postlethwait J.H."/>
            <person name="Manak J.R."/>
            <person name="Thompson E.M."/>
            <person name="Jaillon O."/>
            <person name="Du Pasquier L."/>
            <person name="Boudinot P."/>
            <person name="Liberles D.A."/>
            <person name="Volff J.N."/>
            <person name="Philippe H."/>
            <person name="Lenhard B."/>
            <person name="Roest Crollius H."/>
            <person name="Wincker P."/>
            <person name="Chourrout D."/>
        </authorList>
    </citation>
    <scope>NUCLEOTIDE SEQUENCE [LARGE SCALE GENOMIC DNA]</scope>
</reference>
<feature type="compositionally biased region" description="Basic residues" evidence="1">
    <location>
        <begin position="97"/>
        <end position="115"/>
    </location>
</feature>
<evidence type="ECO:0000256" key="1">
    <source>
        <dbReference type="SAM" id="MobiDB-lite"/>
    </source>
</evidence>